<keyword evidence="10" id="KW-1185">Reference proteome</keyword>
<comment type="subcellular location">
    <subcellularLocation>
        <location evidence="1">Endoplasmic reticulum membrane</location>
        <topology evidence="1">Single-pass type IV membrane protein</topology>
    </subcellularLocation>
</comment>
<dbReference type="PROSITE" id="PS50202">
    <property type="entry name" value="MSP"/>
    <property type="match status" value="1"/>
</dbReference>
<dbReference type="EMBL" id="ML986486">
    <property type="protein sequence ID" value="KAF2279676.1"/>
    <property type="molecule type" value="Genomic_DNA"/>
</dbReference>
<evidence type="ECO:0000256" key="3">
    <source>
        <dbReference type="ARBA" id="ARBA00022692"/>
    </source>
</evidence>
<evidence type="ECO:0000313" key="10">
    <source>
        <dbReference type="Proteomes" id="UP000800097"/>
    </source>
</evidence>
<feature type="domain" description="MSP" evidence="8">
    <location>
        <begin position="2"/>
        <end position="125"/>
    </location>
</feature>
<accession>A0A6A6JVA2</accession>
<dbReference type="GO" id="GO:0033149">
    <property type="term" value="F:FFAT motif binding"/>
    <property type="evidence" value="ECO:0007669"/>
    <property type="project" value="TreeGrafter"/>
</dbReference>
<dbReference type="InterPro" id="IPR016763">
    <property type="entry name" value="VAP"/>
</dbReference>
<dbReference type="Proteomes" id="UP000800097">
    <property type="component" value="Unassembled WGS sequence"/>
</dbReference>
<dbReference type="PANTHER" id="PTHR10809:SF6">
    <property type="entry name" value="AT11025P-RELATED"/>
    <property type="match status" value="1"/>
</dbReference>
<feature type="region of interest" description="Disordered" evidence="6">
    <location>
        <begin position="236"/>
        <end position="255"/>
    </location>
</feature>
<dbReference type="InterPro" id="IPR008962">
    <property type="entry name" value="PapD-like_sf"/>
</dbReference>
<reference evidence="9" key="1">
    <citation type="journal article" date="2020" name="Stud. Mycol.">
        <title>101 Dothideomycetes genomes: a test case for predicting lifestyles and emergence of pathogens.</title>
        <authorList>
            <person name="Haridas S."/>
            <person name="Albert R."/>
            <person name="Binder M."/>
            <person name="Bloem J."/>
            <person name="Labutti K."/>
            <person name="Salamov A."/>
            <person name="Andreopoulos B."/>
            <person name="Baker S."/>
            <person name="Barry K."/>
            <person name="Bills G."/>
            <person name="Bluhm B."/>
            <person name="Cannon C."/>
            <person name="Castanera R."/>
            <person name="Culley D."/>
            <person name="Daum C."/>
            <person name="Ezra D."/>
            <person name="Gonzalez J."/>
            <person name="Henrissat B."/>
            <person name="Kuo A."/>
            <person name="Liang C."/>
            <person name="Lipzen A."/>
            <person name="Lutzoni F."/>
            <person name="Magnuson J."/>
            <person name="Mondo S."/>
            <person name="Nolan M."/>
            <person name="Ohm R."/>
            <person name="Pangilinan J."/>
            <person name="Park H.-J."/>
            <person name="Ramirez L."/>
            <person name="Alfaro M."/>
            <person name="Sun H."/>
            <person name="Tritt A."/>
            <person name="Yoshinaga Y."/>
            <person name="Zwiers L.-H."/>
            <person name="Turgeon B."/>
            <person name="Goodwin S."/>
            <person name="Spatafora J."/>
            <person name="Crous P."/>
            <person name="Grigoriev I."/>
        </authorList>
    </citation>
    <scope>NUCLEOTIDE SEQUENCE</scope>
    <source>
        <strain evidence="9">CBS 379.55</strain>
    </source>
</reference>
<dbReference type="GO" id="GO:0005886">
    <property type="term" value="C:plasma membrane"/>
    <property type="evidence" value="ECO:0007669"/>
    <property type="project" value="TreeGrafter"/>
</dbReference>
<evidence type="ECO:0000256" key="2">
    <source>
        <dbReference type="ARBA" id="ARBA00008932"/>
    </source>
</evidence>
<evidence type="ECO:0000256" key="6">
    <source>
        <dbReference type="SAM" id="MobiDB-lite"/>
    </source>
</evidence>
<name>A0A6A6JVA2_WESOR</name>
<dbReference type="GO" id="GO:0160219">
    <property type="term" value="C:cortical endoplasmic reticulum membrane"/>
    <property type="evidence" value="ECO:0007669"/>
    <property type="project" value="UniProtKB-ARBA"/>
</dbReference>
<dbReference type="GO" id="GO:1902647">
    <property type="term" value="P:negative regulation of 1-phosphatidyl-1D-myo-inositol 4,5-bisphosphate biosynthetic process"/>
    <property type="evidence" value="ECO:0007669"/>
    <property type="project" value="UniProtKB-ARBA"/>
</dbReference>
<keyword evidence="5 7" id="KW-0472">Membrane</keyword>
<sequence>MSVELEPPELGFKRPFQQEVSQILRLRNPHSDPVAFKVKTTAPKQYCVRPNSGRIEPGQDVEVKILLQAMKEDPPPDAKCRDKFLVQSVLITADKEFTNVASLWSHIEQTNKQSIQEKKIRVNFLPADASTATPIKHHGVSQDERSLMSSASPEAYTPQPGTSATPASRVESTPSEDKLSRGALDSRAGQSAAGSLKSTITSAAAGVANAIPTSTAELQAQLAESKATIDRLRQQIEQSTGLRQRKTEATEPTREANEQLLTAERVQPPAGGVPVQIVAVLCLLSFLLAYFLF</sequence>
<evidence type="ECO:0000259" key="8">
    <source>
        <dbReference type="PROSITE" id="PS50202"/>
    </source>
</evidence>
<dbReference type="Gene3D" id="2.60.40.10">
    <property type="entry name" value="Immunoglobulins"/>
    <property type="match status" value="1"/>
</dbReference>
<evidence type="ECO:0000256" key="1">
    <source>
        <dbReference type="ARBA" id="ARBA00004163"/>
    </source>
</evidence>
<feature type="compositionally biased region" description="Polar residues" evidence="6">
    <location>
        <begin position="159"/>
        <end position="173"/>
    </location>
</feature>
<dbReference type="GO" id="GO:0140506">
    <property type="term" value="F:endoplasmic reticulum-autophagosome adaptor activity"/>
    <property type="evidence" value="ECO:0007669"/>
    <property type="project" value="UniProtKB-ARBA"/>
</dbReference>
<dbReference type="GeneID" id="54555480"/>
<dbReference type="GO" id="GO:0051685">
    <property type="term" value="P:maintenance of ER location"/>
    <property type="evidence" value="ECO:0007669"/>
    <property type="project" value="UniProtKB-ARBA"/>
</dbReference>
<dbReference type="InterPro" id="IPR000535">
    <property type="entry name" value="MSP_dom"/>
</dbReference>
<dbReference type="SUPFAM" id="SSF49354">
    <property type="entry name" value="PapD-like"/>
    <property type="match status" value="1"/>
</dbReference>
<dbReference type="RefSeq" id="XP_033657215.1">
    <property type="nucleotide sequence ID" value="XM_033802305.1"/>
</dbReference>
<dbReference type="PANTHER" id="PTHR10809">
    <property type="entry name" value="VESICLE-ASSOCIATED MEMBRANE PROTEIN-ASSOCIATED PROTEIN"/>
    <property type="match status" value="1"/>
</dbReference>
<keyword evidence="4 7" id="KW-1133">Transmembrane helix</keyword>
<evidence type="ECO:0000256" key="4">
    <source>
        <dbReference type="ARBA" id="ARBA00022989"/>
    </source>
</evidence>
<dbReference type="PIRSF" id="PIRSF019693">
    <property type="entry name" value="VAMP-associated"/>
    <property type="match status" value="1"/>
</dbReference>
<protein>
    <submittedName>
        <fullName evidence="9">MSP domain-containing protein</fullName>
    </submittedName>
</protein>
<dbReference type="GO" id="GO:0061817">
    <property type="term" value="P:endoplasmic reticulum-plasma membrane tethering"/>
    <property type="evidence" value="ECO:0007669"/>
    <property type="project" value="UniProtKB-ARBA"/>
</dbReference>
<keyword evidence="3 7" id="KW-0812">Transmembrane</keyword>
<feature type="transmembrane region" description="Helical" evidence="7">
    <location>
        <begin position="273"/>
        <end position="292"/>
    </location>
</feature>
<evidence type="ECO:0000256" key="7">
    <source>
        <dbReference type="SAM" id="Phobius"/>
    </source>
</evidence>
<proteinExistence type="inferred from homology"/>
<feature type="compositionally biased region" description="Basic and acidic residues" evidence="6">
    <location>
        <begin position="245"/>
        <end position="255"/>
    </location>
</feature>
<dbReference type="GO" id="GO:0160214">
    <property type="term" value="F:endoplasmic reticulum-plasma membrane adaptor activity"/>
    <property type="evidence" value="ECO:0007669"/>
    <property type="project" value="UniProtKB-ARBA"/>
</dbReference>
<dbReference type="GO" id="GO:0001786">
    <property type="term" value="F:phosphatidylserine binding"/>
    <property type="evidence" value="ECO:0007669"/>
    <property type="project" value="UniProtKB-ARBA"/>
</dbReference>
<dbReference type="GO" id="GO:0061709">
    <property type="term" value="P:reticulophagy"/>
    <property type="evidence" value="ECO:0007669"/>
    <property type="project" value="UniProtKB-ARBA"/>
</dbReference>
<feature type="region of interest" description="Disordered" evidence="6">
    <location>
        <begin position="133"/>
        <end position="195"/>
    </location>
</feature>
<dbReference type="Pfam" id="PF00635">
    <property type="entry name" value="Motile_Sperm"/>
    <property type="match status" value="1"/>
</dbReference>
<evidence type="ECO:0000256" key="5">
    <source>
        <dbReference type="ARBA" id="ARBA00023136"/>
    </source>
</evidence>
<dbReference type="GO" id="GO:0090158">
    <property type="term" value="P:endoplasmic reticulum membrane organization"/>
    <property type="evidence" value="ECO:0007669"/>
    <property type="project" value="TreeGrafter"/>
</dbReference>
<dbReference type="GO" id="GO:0007009">
    <property type="term" value="P:plasma membrane organization"/>
    <property type="evidence" value="ECO:0007669"/>
    <property type="project" value="UniProtKB-ARBA"/>
</dbReference>
<evidence type="ECO:0000313" key="9">
    <source>
        <dbReference type="EMBL" id="KAF2279676.1"/>
    </source>
</evidence>
<dbReference type="AlphaFoldDB" id="A0A6A6JVA2"/>
<gene>
    <name evidence="9" type="ORF">EI97DRAFT_492213</name>
</gene>
<organism evidence="9 10">
    <name type="scientific">Westerdykella ornata</name>
    <dbReference type="NCBI Taxonomy" id="318751"/>
    <lineage>
        <taxon>Eukaryota</taxon>
        <taxon>Fungi</taxon>
        <taxon>Dikarya</taxon>
        <taxon>Ascomycota</taxon>
        <taxon>Pezizomycotina</taxon>
        <taxon>Dothideomycetes</taxon>
        <taxon>Pleosporomycetidae</taxon>
        <taxon>Pleosporales</taxon>
        <taxon>Sporormiaceae</taxon>
        <taxon>Westerdykella</taxon>
    </lineage>
</organism>
<comment type="similarity">
    <text evidence="2">Belongs to the VAMP-associated protein (VAP) (TC 9.B.17) family.</text>
</comment>
<dbReference type="InterPro" id="IPR013783">
    <property type="entry name" value="Ig-like_fold"/>
</dbReference>
<dbReference type="OrthoDB" id="264603at2759"/>
<dbReference type="FunFam" id="2.60.40.10:FF:000813">
    <property type="entry name" value="Vesicle-associated protein 1-1"/>
    <property type="match status" value="1"/>
</dbReference>
<dbReference type="GO" id="GO:0035091">
    <property type="term" value="F:phosphatidylinositol binding"/>
    <property type="evidence" value="ECO:0007669"/>
    <property type="project" value="UniProtKB-ARBA"/>
</dbReference>